<dbReference type="Pfam" id="PF01554">
    <property type="entry name" value="MatE"/>
    <property type="match status" value="2"/>
</dbReference>
<feature type="transmembrane region" description="Helical" evidence="7">
    <location>
        <begin position="227"/>
        <end position="251"/>
    </location>
</feature>
<feature type="transmembrane region" description="Helical" evidence="7">
    <location>
        <begin position="350"/>
        <end position="367"/>
    </location>
</feature>
<dbReference type="InterPro" id="IPR051327">
    <property type="entry name" value="MATE_MepA_subfamily"/>
</dbReference>
<reference evidence="8 9" key="1">
    <citation type="submission" date="2020-10" db="EMBL/GenBank/DDBJ databases">
        <title>ChiBAC.</title>
        <authorList>
            <person name="Zenner C."/>
            <person name="Hitch T.C.A."/>
            <person name="Clavel T."/>
        </authorList>
    </citation>
    <scope>NUCLEOTIDE SEQUENCE [LARGE SCALE GENOMIC DNA]</scope>
    <source>
        <strain evidence="8 9">DSM 108991</strain>
    </source>
</reference>
<evidence type="ECO:0000256" key="5">
    <source>
        <dbReference type="ARBA" id="ARBA00022989"/>
    </source>
</evidence>
<feature type="transmembrane region" description="Helical" evidence="7">
    <location>
        <begin position="408"/>
        <end position="430"/>
    </location>
</feature>
<keyword evidence="9" id="KW-1185">Reference proteome</keyword>
<evidence type="ECO:0000256" key="2">
    <source>
        <dbReference type="ARBA" id="ARBA00022448"/>
    </source>
</evidence>
<dbReference type="InterPro" id="IPR048279">
    <property type="entry name" value="MdtK-like"/>
</dbReference>
<evidence type="ECO:0000256" key="7">
    <source>
        <dbReference type="SAM" id="Phobius"/>
    </source>
</evidence>
<evidence type="ECO:0000256" key="4">
    <source>
        <dbReference type="ARBA" id="ARBA00022692"/>
    </source>
</evidence>
<dbReference type="InterPro" id="IPR002528">
    <property type="entry name" value="MATE_fam"/>
</dbReference>
<keyword evidence="4 7" id="KW-0812">Transmembrane</keyword>
<feature type="transmembrane region" description="Helical" evidence="7">
    <location>
        <begin position="185"/>
        <end position="206"/>
    </location>
</feature>
<keyword evidence="3" id="KW-1003">Cell membrane</keyword>
<evidence type="ECO:0000256" key="1">
    <source>
        <dbReference type="ARBA" id="ARBA00004651"/>
    </source>
</evidence>
<feature type="transmembrane region" description="Helical" evidence="7">
    <location>
        <begin position="88"/>
        <end position="107"/>
    </location>
</feature>
<dbReference type="PANTHER" id="PTHR43823">
    <property type="entry name" value="SPORULATION PROTEIN YKVU"/>
    <property type="match status" value="1"/>
</dbReference>
<keyword evidence="2" id="KW-0813">Transport</keyword>
<keyword evidence="6 7" id="KW-0472">Membrane</keyword>
<feature type="transmembrane region" description="Helical" evidence="7">
    <location>
        <begin position="127"/>
        <end position="148"/>
    </location>
</feature>
<organism evidence="8 9">
    <name type="scientific">Claveliimonas monacensis</name>
    <dbReference type="NCBI Taxonomy" id="2779351"/>
    <lineage>
        <taxon>Bacteria</taxon>
        <taxon>Bacillati</taxon>
        <taxon>Bacillota</taxon>
        <taxon>Clostridia</taxon>
        <taxon>Lachnospirales</taxon>
        <taxon>Lachnospiraceae</taxon>
        <taxon>Claveliimonas</taxon>
    </lineage>
</organism>
<feature type="transmembrane region" description="Helical" evidence="7">
    <location>
        <begin position="155"/>
        <end position="179"/>
    </location>
</feature>
<feature type="transmembrane region" description="Helical" evidence="7">
    <location>
        <begin position="7"/>
        <end position="26"/>
    </location>
</feature>
<evidence type="ECO:0000256" key="6">
    <source>
        <dbReference type="ARBA" id="ARBA00023136"/>
    </source>
</evidence>
<dbReference type="PIRSF" id="PIRSF006603">
    <property type="entry name" value="DinF"/>
    <property type="match status" value="1"/>
</dbReference>
<gene>
    <name evidence="8" type="ORF">INF30_07550</name>
</gene>
<feature type="transmembrane region" description="Helical" evidence="7">
    <location>
        <begin position="263"/>
        <end position="282"/>
    </location>
</feature>
<comment type="subcellular location">
    <subcellularLocation>
        <location evidence="1">Cell membrane</location>
        <topology evidence="1">Multi-pass membrane protein</topology>
    </subcellularLocation>
</comment>
<dbReference type="EMBL" id="JADCKL010000004">
    <property type="protein sequence ID" value="MBE5063114.1"/>
    <property type="molecule type" value="Genomic_DNA"/>
</dbReference>
<sequence length="440" mass="46955">MKLYREFFSYVIPSLLAFALSGVYCIVDGFFVGNSIGDVGLTTINIAYPVVALLQAAGTGIGMGGAVHYSIRLAAGKREEAERYTDGTVLLLLAASLISTLVFYLASPSVLAALGASGHILDLGNSYLRIIVLGSVFQIFGTGLVPLIRNMGGAFYAMMIMVAGFLTNIVLDYAFVWVLHLGVDGAALATLIGQAVTMAGGLLFFLRRGVSFHLLRSVFSSGRAGGLLGGIVKIGLSPFGITFSPNITIILMNRFLMDYGGEKAAACYACIVYVIVIVYLLLQGVGDGCQPLISRYYGEDQAKSMKKVCSLAYLSGVLIAAACMLLIFLTRYQIGGLFGASDQVRAEAGQVLPCFLISLVFLAFVRVTTSAFYATEKTFLSYILVYAEPAFLFLLLLFLPRLAGLTGVWLSIPLAQTLTFVTALACRLWVSSRSSGGTRG</sequence>
<evidence type="ECO:0000313" key="8">
    <source>
        <dbReference type="EMBL" id="MBE5063114.1"/>
    </source>
</evidence>
<protein>
    <submittedName>
        <fullName evidence="8">Polysaccharide biosynthesis C-terminal domain-containing protein</fullName>
    </submittedName>
</protein>
<dbReference type="RefSeq" id="WP_076778710.1">
    <property type="nucleotide sequence ID" value="NZ_JADCKL010000004.1"/>
</dbReference>
<name>A0ABR9RJG4_9FIRM</name>
<feature type="transmembrane region" description="Helical" evidence="7">
    <location>
        <begin position="311"/>
        <end position="330"/>
    </location>
</feature>
<proteinExistence type="predicted"/>
<comment type="caution">
    <text evidence="8">The sequence shown here is derived from an EMBL/GenBank/DDBJ whole genome shotgun (WGS) entry which is preliminary data.</text>
</comment>
<feature type="transmembrane region" description="Helical" evidence="7">
    <location>
        <begin position="379"/>
        <end position="402"/>
    </location>
</feature>
<evidence type="ECO:0000313" key="9">
    <source>
        <dbReference type="Proteomes" id="UP000758652"/>
    </source>
</evidence>
<keyword evidence="5 7" id="KW-1133">Transmembrane helix</keyword>
<dbReference type="PANTHER" id="PTHR43823:SF3">
    <property type="entry name" value="MULTIDRUG EXPORT PROTEIN MEPA"/>
    <property type="match status" value="1"/>
</dbReference>
<evidence type="ECO:0000256" key="3">
    <source>
        <dbReference type="ARBA" id="ARBA00022475"/>
    </source>
</evidence>
<accession>A0ABR9RJG4</accession>
<dbReference type="Proteomes" id="UP000758652">
    <property type="component" value="Unassembled WGS sequence"/>
</dbReference>
<feature type="transmembrane region" description="Helical" evidence="7">
    <location>
        <begin position="46"/>
        <end position="67"/>
    </location>
</feature>